<proteinExistence type="predicted"/>
<dbReference type="EMBL" id="MZGX01000006">
    <property type="protein sequence ID" value="OPX45034.1"/>
    <property type="molecule type" value="Genomic_DNA"/>
</dbReference>
<gene>
    <name evidence="1" type="ORF">CLHUN_12660</name>
</gene>
<evidence type="ECO:0000313" key="2">
    <source>
        <dbReference type="Proteomes" id="UP000191554"/>
    </source>
</evidence>
<keyword evidence="2" id="KW-1185">Reference proteome</keyword>
<dbReference type="STRING" id="48256.CLHUN_12660"/>
<dbReference type="Proteomes" id="UP000191554">
    <property type="component" value="Unassembled WGS sequence"/>
</dbReference>
<accession>A0A1V4SMI4</accession>
<dbReference type="RefSeq" id="WP_080063711.1">
    <property type="nucleotide sequence ID" value="NZ_MZGX01000006.1"/>
</dbReference>
<organism evidence="1 2">
    <name type="scientific">Ruminiclostridium hungatei</name>
    <name type="common">Clostridium hungatei</name>
    <dbReference type="NCBI Taxonomy" id="48256"/>
    <lineage>
        <taxon>Bacteria</taxon>
        <taxon>Bacillati</taxon>
        <taxon>Bacillota</taxon>
        <taxon>Clostridia</taxon>
        <taxon>Eubacteriales</taxon>
        <taxon>Oscillospiraceae</taxon>
        <taxon>Ruminiclostridium</taxon>
    </lineage>
</organism>
<reference evidence="1 2" key="1">
    <citation type="submission" date="2017-03" db="EMBL/GenBank/DDBJ databases">
        <title>Genome sequence of Clostridium hungatei DSM 14427.</title>
        <authorList>
            <person name="Poehlein A."/>
            <person name="Daniel R."/>
        </authorList>
    </citation>
    <scope>NUCLEOTIDE SEQUENCE [LARGE SCALE GENOMIC DNA]</scope>
    <source>
        <strain evidence="1 2">DSM 14427</strain>
    </source>
</reference>
<comment type="caution">
    <text evidence="1">The sequence shown here is derived from an EMBL/GenBank/DDBJ whole genome shotgun (WGS) entry which is preliminary data.</text>
</comment>
<dbReference type="AlphaFoldDB" id="A0A1V4SMI4"/>
<sequence length="62" mass="6399">MNLLKIALDLGKLVQKSDVAKGCLIGSATTLGTGGAVYIAKKLLEGKLAEKGKSADLNIDIK</sequence>
<protein>
    <submittedName>
        <fullName evidence="1">Uncharacterized protein</fullName>
    </submittedName>
</protein>
<evidence type="ECO:0000313" key="1">
    <source>
        <dbReference type="EMBL" id="OPX45034.1"/>
    </source>
</evidence>
<name>A0A1V4SMI4_RUMHU</name>